<dbReference type="SUPFAM" id="SSF56672">
    <property type="entry name" value="DNA/RNA polymerases"/>
    <property type="match status" value="1"/>
</dbReference>
<evidence type="ECO:0000259" key="9">
    <source>
        <dbReference type="PROSITE" id="PS50994"/>
    </source>
</evidence>
<dbReference type="GO" id="GO:0042575">
    <property type="term" value="C:DNA polymerase complex"/>
    <property type="evidence" value="ECO:0007669"/>
    <property type="project" value="UniProtKB-ARBA"/>
</dbReference>
<reference evidence="10" key="1">
    <citation type="journal article" date="2014" name="Nat. Genet.">
        <title>Genome and transcriptome of the porcine whipworm Trichuris suis.</title>
        <authorList>
            <person name="Jex A.R."/>
            <person name="Nejsum P."/>
            <person name="Schwarz E.M."/>
            <person name="Hu L."/>
            <person name="Young N.D."/>
            <person name="Hall R.S."/>
            <person name="Korhonen P.K."/>
            <person name="Liao S."/>
            <person name="Thamsborg S."/>
            <person name="Xia J."/>
            <person name="Xu P."/>
            <person name="Wang S."/>
            <person name="Scheerlinck J.P."/>
            <person name="Hofmann A."/>
            <person name="Sternberg P.W."/>
            <person name="Wang J."/>
            <person name="Gasser R.B."/>
        </authorList>
    </citation>
    <scope>NUCLEOTIDE SEQUENCE [LARGE SCALE GENOMIC DNA]</scope>
    <source>
        <strain evidence="10">DCEP-RM93F</strain>
    </source>
</reference>
<dbReference type="InterPro" id="IPR001584">
    <property type="entry name" value="Integrase_cat-core"/>
</dbReference>
<dbReference type="GO" id="GO:0016787">
    <property type="term" value="F:hydrolase activity"/>
    <property type="evidence" value="ECO:0007669"/>
    <property type="project" value="UniProtKB-KW"/>
</dbReference>
<evidence type="ECO:0000256" key="8">
    <source>
        <dbReference type="SAM" id="MobiDB-lite"/>
    </source>
</evidence>
<dbReference type="GO" id="GO:0004519">
    <property type="term" value="F:endonuclease activity"/>
    <property type="evidence" value="ECO:0007669"/>
    <property type="project" value="UniProtKB-KW"/>
</dbReference>
<dbReference type="FunFam" id="3.30.70.270:FF:000003">
    <property type="entry name" value="Transposon Ty3-G Gag-Pol polyprotein"/>
    <property type="match status" value="1"/>
</dbReference>
<dbReference type="Pfam" id="PF00665">
    <property type="entry name" value="rve"/>
    <property type="match status" value="1"/>
</dbReference>
<dbReference type="Proteomes" id="UP000030758">
    <property type="component" value="Unassembled WGS sequence"/>
</dbReference>
<evidence type="ECO:0000313" key="10">
    <source>
        <dbReference type="EMBL" id="KFD60421.1"/>
    </source>
</evidence>
<dbReference type="InterPro" id="IPR012337">
    <property type="entry name" value="RNaseH-like_sf"/>
</dbReference>
<dbReference type="Pfam" id="PF17921">
    <property type="entry name" value="Integrase_H2C2"/>
    <property type="match status" value="1"/>
</dbReference>
<organism evidence="10">
    <name type="scientific">Trichuris suis</name>
    <name type="common">pig whipworm</name>
    <dbReference type="NCBI Taxonomy" id="68888"/>
    <lineage>
        <taxon>Eukaryota</taxon>
        <taxon>Metazoa</taxon>
        <taxon>Ecdysozoa</taxon>
        <taxon>Nematoda</taxon>
        <taxon>Enoplea</taxon>
        <taxon>Dorylaimia</taxon>
        <taxon>Trichinellida</taxon>
        <taxon>Trichuridae</taxon>
        <taxon>Trichuris</taxon>
    </lineage>
</organism>
<dbReference type="InterPro" id="IPR036397">
    <property type="entry name" value="RNaseH_sf"/>
</dbReference>
<feature type="compositionally biased region" description="Polar residues" evidence="8">
    <location>
        <begin position="732"/>
        <end position="741"/>
    </location>
</feature>
<dbReference type="EC" id="2.7.7.49" evidence="1"/>
<evidence type="ECO:0000256" key="4">
    <source>
        <dbReference type="ARBA" id="ARBA00022722"/>
    </source>
</evidence>
<evidence type="ECO:0000256" key="5">
    <source>
        <dbReference type="ARBA" id="ARBA00022759"/>
    </source>
</evidence>
<keyword evidence="5" id="KW-0255">Endonuclease</keyword>
<gene>
    <name evidence="10" type="ORF">M514_27378</name>
</gene>
<dbReference type="GO" id="GO:0003964">
    <property type="term" value="F:RNA-directed DNA polymerase activity"/>
    <property type="evidence" value="ECO:0007669"/>
    <property type="project" value="UniProtKB-KW"/>
</dbReference>
<feature type="domain" description="Integrase catalytic" evidence="9">
    <location>
        <begin position="464"/>
        <end position="632"/>
    </location>
</feature>
<keyword evidence="2" id="KW-0808">Transferase</keyword>
<dbReference type="SUPFAM" id="SSF53098">
    <property type="entry name" value="Ribonuclease H-like"/>
    <property type="match status" value="1"/>
</dbReference>
<feature type="compositionally biased region" description="Basic residues" evidence="8">
    <location>
        <begin position="768"/>
        <end position="778"/>
    </location>
</feature>
<evidence type="ECO:0000256" key="1">
    <source>
        <dbReference type="ARBA" id="ARBA00012493"/>
    </source>
</evidence>
<dbReference type="InterPro" id="IPR041373">
    <property type="entry name" value="RT_RNaseH"/>
</dbReference>
<dbReference type="PANTHER" id="PTHR37984:SF5">
    <property type="entry name" value="PROTEIN NYNRIN-LIKE"/>
    <property type="match status" value="1"/>
</dbReference>
<dbReference type="FunFam" id="3.10.20.370:FF:000001">
    <property type="entry name" value="Retrovirus-related Pol polyprotein from transposon 17.6-like protein"/>
    <property type="match status" value="1"/>
</dbReference>
<dbReference type="Pfam" id="PF17917">
    <property type="entry name" value="RT_RNaseH"/>
    <property type="match status" value="1"/>
</dbReference>
<dbReference type="Gene3D" id="1.10.340.70">
    <property type="match status" value="1"/>
</dbReference>
<dbReference type="CDD" id="cd09274">
    <property type="entry name" value="RNase_HI_RT_Ty3"/>
    <property type="match status" value="1"/>
</dbReference>
<protein>
    <recommendedName>
        <fullName evidence="1">RNA-directed DNA polymerase</fullName>
        <ecNumber evidence="1">2.7.7.49</ecNumber>
    </recommendedName>
</protein>
<dbReference type="InterPro" id="IPR041588">
    <property type="entry name" value="Integrase_H2C2"/>
</dbReference>
<dbReference type="Gene3D" id="3.30.70.270">
    <property type="match status" value="2"/>
</dbReference>
<dbReference type="GO" id="GO:0003676">
    <property type="term" value="F:nucleic acid binding"/>
    <property type="evidence" value="ECO:0007669"/>
    <property type="project" value="InterPro"/>
</dbReference>
<proteinExistence type="predicted"/>
<evidence type="ECO:0000256" key="2">
    <source>
        <dbReference type="ARBA" id="ARBA00022679"/>
    </source>
</evidence>
<keyword evidence="3" id="KW-0548">Nucleotidyltransferase</keyword>
<dbReference type="Gene3D" id="3.30.420.10">
    <property type="entry name" value="Ribonuclease H-like superfamily/Ribonuclease H"/>
    <property type="match status" value="1"/>
</dbReference>
<dbReference type="InterPro" id="IPR050951">
    <property type="entry name" value="Retrovirus_Pol_polyprotein"/>
</dbReference>
<dbReference type="PANTHER" id="PTHR37984">
    <property type="entry name" value="PROTEIN CBG26694"/>
    <property type="match status" value="1"/>
</dbReference>
<name>A0A085MT75_9BILA</name>
<dbReference type="GO" id="GO:0015074">
    <property type="term" value="P:DNA integration"/>
    <property type="evidence" value="ECO:0007669"/>
    <property type="project" value="InterPro"/>
</dbReference>
<evidence type="ECO:0000256" key="6">
    <source>
        <dbReference type="ARBA" id="ARBA00022801"/>
    </source>
</evidence>
<sequence length="792" mass="88691">MVPLARSRQNIADKTWPTKRRRAKRRVRGNTIPTPGYFQKIMEQLTSDLRGVAVYLDDILVSGNNAEEHIQNLRALLERLNEKGLRCKLEKCSFAQPSVEYLGHILSRHGVSKGSKVDAVAKMPPPTNVARLRSFLGSVQFYGKFISNLSTLTEPLNRLTRKDVPWTWAAVEQAAFQRLKDALCADAVLAHFDPSQQIGISCDASEVGIGAVLFHRYADGSERPIANVSKTLTESQRRYSQVEKEALAVIFALRKFHQFLYGRRFIVVTDHKPLVALFGPAKGTPVLAANRLARWSLTLNQYDYSIEYRKTTDHGNADALSRLPAGEDPQFDEEENDAEVDTVCSLRAVTTISLQMNPADPGLIAKESKKDPVICTEAEAFALNGEWMSFPRGSDCYSKALEESSTPVLIHLGHFGMQRMKQLARSVVYWPQIDADIEQLCRTCTTCAEHQNKPEKAVNHPWMLPEKPWSRLHLDHAINFMGLNWLVVVDAYSKYPCIHPTVSTSTKATMELLEQDFAHFGYPHALVTDNAPNFRSEEFQAWCRQRGIVHLTGAPYHPATNGAAERLVQSFKQSLRKSSLPPKAALLEFLMQYRRTPLEGGYSPGELLNGRQIRCKLDALLPSPAHVAQGKLASRMAKSCLRSRNPLVPKRVHSYAVGTPCYAWYCGPKRDKEPRWVPALVTKVFGARSVQVRVAPRGPLWKRHIEQLRPRYGVEEDADPGLDTTHSRDMTTATLENSPAVATNGKPAEDASHRPIMPRNYGPDNPRRSKRLQQKRANKPGAPSVAGRCCGC</sequence>
<dbReference type="FunFam" id="3.30.70.270:FF:000026">
    <property type="entry name" value="Transposon Ty3-G Gag-Pol polyprotein"/>
    <property type="match status" value="1"/>
</dbReference>
<dbReference type="AlphaFoldDB" id="A0A085MT75"/>
<evidence type="ECO:0000256" key="3">
    <source>
        <dbReference type="ARBA" id="ARBA00022695"/>
    </source>
</evidence>
<dbReference type="EMBL" id="KL367668">
    <property type="protein sequence ID" value="KFD60421.1"/>
    <property type="molecule type" value="Genomic_DNA"/>
</dbReference>
<feature type="region of interest" description="Disordered" evidence="8">
    <location>
        <begin position="732"/>
        <end position="792"/>
    </location>
</feature>
<keyword evidence="6" id="KW-0378">Hydrolase</keyword>
<dbReference type="CDD" id="cd01647">
    <property type="entry name" value="RT_LTR"/>
    <property type="match status" value="1"/>
</dbReference>
<keyword evidence="7" id="KW-0695">RNA-directed DNA polymerase</keyword>
<evidence type="ECO:0000256" key="7">
    <source>
        <dbReference type="ARBA" id="ARBA00022918"/>
    </source>
</evidence>
<dbReference type="InterPro" id="IPR043128">
    <property type="entry name" value="Rev_trsase/Diguanyl_cyclase"/>
</dbReference>
<keyword evidence="4" id="KW-0540">Nuclease</keyword>
<dbReference type="InterPro" id="IPR043502">
    <property type="entry name" value="DNA/RNA_pol_sf"/>
</dbReference>
<accession>A0A085MT75</accession>
<dbReference type="InterPro" id="IPR000477">
    <property type="entry name" value="RT_dom"/>
</dbReference>
<dbReference type="PROSITE" id="PS50994">
    <property type="entry name" value="INTEGRASE"/>
    <property type="match status" value="1"/>
</dbReference>
<feature type="region of interest" description="Disordered" evidence="8">
    <location>
        <begin position="1"/>
        <end position="22"/>
    </location>
</feature>
<dbReference type="Pfam" id="PF00078">
    <property type="entry name" value="RVT_1"/>
    <property type="match status" value="1"/>
</dbReference>